<dbReference type="Gene3D" id="3.40.50.2000">
    <property type="entry name" value="Glycogen Phosphorylase B"/>
    <property type="match status" value="4"/>
</dbReference>
<reference evidence="7" key="1">
    <citation type="journal article" date="2019" name="Int. J. Syst. Evol. Microbiol.">
        <title>The Global Catalogue of Microorganisms (GCM) 10K type strain sequencing project: providing services to taxonomists for standard genome sequencing and annotation.</title>
        <authorList>
            <consortium name="The Broad Institute Genomics Platform"/>
            <consortium name="The Broad Institute Genome Sequencing Center for Infectious Disease"/>
            <person name="Wu L."/>
            <person name="Ma J."/>
        </authorList>
    </citation>
    <scope>NUCLEOTIDE SEQUENCE [LARGE SCALE GENOMIC DNA]</scope>
    <source>
        <strain evidence="7">JCM 18459</strain>
    </source>
</reference>
<feature type="domain" description="Glycosyl transferase family 1" evidence="4">
    <location>
        <begin position="197"/>
        <end position="351"/>
    </location>
</feature>
<dbReference type="PANTHER" id="PTHR12526:SF640">
    <property type="entry name" value="COLANIC ACID BIOSYNTHESIS GLYCOSYLTRANSFERASE WCAL-RELATED"/>
    <property type="match status" value="1"/>
</dbReference>
<accession>A0ABP9P727</accession>
<sequence>MSAAPRRPGLLAVAGTGQVSGAERVLVRAVEAALAAGWRVVCAAPPGPLTERLAEAGAEVVALPELGLAAGSRPVALARTLARWARAARRLRRASRGLDVVLLNAWSALPAARLAWPRRRPHPAPAVAWLAHDVLTRPDRVQVFAACRGVLTRVLAVSEAVARPLRGDPPATVVHNGVPWPVEPAPDPLSADPDAPRVVGINALLSPWKGHRVLLEAAEHLPDDVVVEVMGGHLAKDGDYAASLRAIVEASPRLRERVRLLGHVADPLARMRTWTVAVSASTQPEACPLNVLEAMSIGVPVVASDHGGSPEVLAGSGVLVPPDDAPALAAALTDLLDDPARRAELARRGRDRVATAHRLDRQTDRLLAELARLAGLPDPPTPTSPHGRPPMRVLFVNENIGGHTTVHAHLRTAFVGHPEVQAEFLDVPAPSLARRVLGVRVPGLAGLDADLQPLRAQLALSAWVRRHLVARLDGIDVLHVYTGNAGLRSTSVIASMASVVSTDATNETNAYRLPSRPATRLTPATVRLTKRWERPVYEAATLVAPSTRWVADSLRQHYGVPDDKVRVMPFGIAAPEYGPGPAPGTGVPEDGRLPQLVFVGRSLERKGGLRLLRLHQEHLADLCELVLVTPEDPPAGRNVRVVRDVTVETGGVWPLLREAAVFAFPSVIDQAPNVVIEAQAAGLPVVGVRQGAMDEMVPPETGVLVEADDDAGLVAALRRLVDEPDLRARMGTAARQRFLHTYDIRVTVPALVAVLREAHDRHHGPGSGRRS</sequence>
<evidence type="ECO:0000313" key="6">
    <source>
        <dbReference type="EMBL" id="GAA5141893.1"/>
    </source>
</evidence>
<dbReference type="Proteomes" id="UP001500221">
    <property type="component" value="Unassembled WGS sequence"/>
</dbReference>
<feature type="domain" description="Glycosyltransferase subfamily 4-like N-terminal" evidence="5">
    <location>
        <begin position="436"/>
        <end position="572"/>
    </location>
</feature>
<name>A0ABP9P727_9ACTN</name>
<evidence type="ECO:0000256" key="1">
    <source>
        <dbReference type="ARBA" id="ARBA00009481"/>
    </source>
</evidence>
<evidence type="ECO:0008006" key="8">
    <source>
        <dbReference type="Google" id="ProtNLM"/>
    </source>
</evidence>
<dbReference type="Pfam" id="PF00534">
    <property type="entry name" value="Glycos_transf_1"/>
    <property type="match status" value="1"/>
</dbReference>
<keyword evidence="2" id="KW-0328">Glycosyltransferase</keyword>
<keyword evidence="3" id="KW-0808">Transferase</keyword>
<dbReference type="EMBL" id="BAABKG010000001">
    <property type="protein sequence ID" value="GAA5141893.1"/>
    <property type="molecule type" value="Genomic_DNA"/>
</dbReference>
<dbReference type="Pfam" id="PF13692">
    <property type="entry name" value="Glyco_trans_1_4"/>
    <property type="match status" value="1"/>
</dbReference>
<dbReference type="PANTHER" id="PTHR12526">
    <property type="entry name" value="GLYCOSYLTRANSFERASE"/>
    <property type="match status" value="1"/>
</dbReference>
<dbReference type="InterPro" id="IPR028098">
    <property type="entry name" value="Glyco_trans_4-like_N"/>
</dbReference>
<gene>
    <name evidence="6" type="ORF">GCM10023340_04410</name>
</gene>
<keyword evidence="7" id="KW-1185">Reference proteome</keyword>
<dbReference type="SUPFAM" id="SSF53756">
    <property type="entry name" value="UDP-Glycosyltransferase/glycogen phosphorylase"/>
    <property type="match status" value="2"/>
</dbReference>
<comment type="caution">
    <text evidence="6">The sequence shown here is derived from an EMBL/GenBank/DDBJ whole genome shotgun (WGS) entry which is preliminary data.</text>
</comment>
<dbReference type="RefSeq" id="WP_345454090.1">
    <property type="nucleotide sequence ID" value="NZ_BAABKG010000001.1"/>
</dbReference>
<organism evidence="6 7">
    <name type="scientific">Nocardioides marinquilinus</name>
    <dbReference type="NCBI Taxonomy" id="1210400"/>
    <lineage>
        <taxon>Bacteria</taxon>
        <taxon>Bacillati</taxon>
        <taxon>Actinomycetota</taxon>
        <taxon>Actinomycetes</taxon>
        <taxon>Propionibacteriales</taxon>
        <taxon>Nocardioidaceae</taxon>
        <taxon>Nocardioides</taxon>
    </lineage>
</organism>
<dbReference type="Pfam" id="PF13439">
    <property type="entry name" value="Glyco_transf_4"/>
    <property type="match status" value="2"/>
</dbReference>
<comment type="similarity">
    <text evidence="1">Belongs to the glycosyltransferase group 1 family. Glycosyltransferase 4 subfamily.</text>
</comment>
<evidence type="ECO:0000259" key="5">
    <source>
        <dbReference type="Pfam" id="PF13439"/>
    </source>
</evidence>
<evidence type="ECO:0000259" key="4">
    <source>
        <dbReference type="Pfam" id="PF00534"/>
    </source>
</evidence>
<evidence type="ECO:0000256" key="2">
    <source>
        <dbReference type="ARBA" id="ARBA00022676"/>
    </source>
</evidence>
<protein>
    <recommendedName>
        <fullName evidence="8">Glycosyltransferase</fullName>
    </recommendedName>
</protein>
<dbReference type="CDD" id="cd03801">
    <property type="entry name" value="GT4_PimA-like"/>
    <property type="match status" value="2"/>
</dbReference>
<dbReference type="InterPro" id="IPR001296">
    <property type="entry name" value="Glyco_trans_1"/>
</dbReference>
<proteinExistence type="inferred from homology"/>
<evidence type="ECO:0000313" key="7">
    <source>
        <dbReference type="Proteomes" id="UP001500221"/>
    </source>
</evidence>
<feature type="domain" description="Glycosyltransferase subfamily 4-like N-terminal" evidence="5">
    <location>
        <begin position="19"/>
        <end position="178"/>
    </location>
</feature>
<evidence type="ECO:0000256" key="3">
    <source>
        <dbReference type="ARBA" id="ARBA00022679"/>
    </source>
</evidence>